<keyword evidence="6" id="KW-1185">Reference proteome</keyword>
<feature type="domain" description="Methyltransferase" evidence="4">
    <location>
        <begin position="42"/>
        <end position="128"/>
    </location>
</feature>
<gene>
    <name evidence="5" type="ORF">J2S70_000660</name>
</gene>
<keyword evidence="1 5" id="KW-0489">Methyltransferase</keyword>
<dbReference type="PANTHER" id="PTHR43464:SF19">
    <property type="entry name" value="UBIQUINONE BIOSYNTHESIS O-METHYLTRANSFERASE, MITOCHONDRIAL"/>
    <property type="match status" value="1"/>
</dbReference>
<reference evidence="5 6" key="1">
    <citation type="submission" date="2023-07" db="EMBL/GenBank/DDBJ databases">
        <title>Sequencing the genomes of 1000 actinobacteria strains.</title>
        <authorList>
            <person name="Klenk H.-P."/>
        </authorList>
    </citation>
    <scope>NUCLEOTIDE SEQUENCE [LARGE SCALE GENOMIC DNA]</scope>
    <source>
        <strain evidence="5 6">DSM 17163</strain>
    </source>
</reference>
<dbReference type="Gene3D" id="3.40.50.150">
    <property type="entry name" value="Vaccinia Virus protein VP39"/>
    <property type="match status" value="1"/>
</dbReference>
<evidence type="ECO:0000313" key="6">
    <source>
        <dbReference type="Proteomes" id="UP001243212"/>
    </source>
</evidence>
<evidence type="ECO:0000256" key="1">
    <source>
        <dbReference type="ARBA" id="ARBA00022603"/>
    </source>
</evidence>
<dbReference type="RefSeq" id="WP_307682322.1">
    <property type="nucleotide sequence ID" value="NZ_JAUSQX010000001.1"/>
</dbReference>
<evidence type="ECO:0000259" key="4">
    <source>
        <dbReference type="Pfam" id="PF13649"/>
    </source>
</evidence>
<proteinExistence type="predicted"/>
<accession>A0ABT9NFA3</accession>
<dbReference type="InterPro" id="IPR029063">
    <property type="entry name" value="SAM-dependent_MTases_sf"/>
</dbReference>
<keyword evidence="2" id="KW-0808">Transferase</keyword>
<name>A0ABT9NFA3_9ACTO</name>
<dbReference type="CDD" id="cd02440">
    <property type="entry name" value="AdoMet_MTases"/>
    <property type="match status" value="1"/>
</dbReference>
<evidence type="ECO:0000313" key="5">
    <source>
        <dbReference type="EMBL" id="MDP9806078.1"/>
    </source>
</evidence>
<sequence>MNHSNMAAEWDARYAASEQVWSGRVNRLLPEEIKHLNPGTALDVGSGEGADAVWLATQGWKVTGVDISSVAVERARGNAKNSGVSIDFRAEDISTTTGSFDLVSAFYATVLQETDMLDHILELVAPGGTLIFVHHVHPDDEHPAGYREHRPGFTSPFDVLAVLERRTSGQPATGEWRIDRFEIIDNGESQRHRFDAILRATRL</sequence>
<evidence type="ECO:0000256" key="3">
    <source>
        <dbReference type="ARBA" id="ARBA00022691"/>
    </source>
</evidence>
<dbReference type="PANTHER" id="PTHR43464">
    <property type="entry name" value="METHYLTRANSFERASE"/>
    <property type="match status" value="1"/>
</dbReference>
<dbReference type="Pfam" id="PF13649">
    <property type="entry name" value="Methyltransf_25"/>
    <property type="match status" value="1"/>
</dbReference>
<dbReference type="GO" id="GO:0032259">
    <property type="term" value="P:methylation"/>
    <property type="evidence" value="ECO:0007669"/>
    <property type="project" value="UniProtKB-KW"/>
</dbReference>
<dbReference type="SUPFAM" id="SSF53335">
    <property type="entry name" value="S-adenosyl-L-methionine-dependent methyltransferases"/>
    <property type="match status" value="1"/>
</dbReference>
<dbReference type="GO" id="GO:0008168">
    <property type="term" value="F:methyltransferase activity"/>
    <property type="evidence" value="ECO:0007669"/>
    <property type="project" value="UniProtKB-KW"/>
</dbReference>
<comment type="caution">
    <text evidence="5">The sequence shown here is derived from an EMBL/GenBank/DDBJ whole genome shotgun (WGS) entry which is preliminary data.</text>
</comment>
<dbReference type="InterPro" id="IPR041698">
    <property type="entry name" value="Methyltransf_25"/>
</dbReference>
<organism evidence="5 6">
    <name type="scientific">Trueperella bonasi</name>
    <dbReference type="NCBI Taxonomy" id="312286"/>
    <lineage>
        <taxon>Bacteria</taxon>
        <taxon>Bacillati</taxon>
        <taxon>Actinomycetota</taxon>
        <taxon>Actinomycetes</taxon>
        <taxon>Actinomycetales</taxon>
        <taxon>Actinomycetaceae</taxon>
        <taxon>Trueperella</taxon>
    </lineage>
</organism>
<keyword evidence="3" id="KW-0949">S-adenosyl-L-methionine</keyword>
<dbReference type="Proteomes" id="UP001243212">
    <property type="component" value="Unassembled WGS sequence"/>
</dbReference>
<dbReference type="EMBL" id="JAUSQX010000001">
    <property type="protein sequence ID" value="MDP9806078.1"/>
    <property type="molecule type" value="Genomic_DNA"/>
</dbReference>
<protein>
    <submittedName>
        <fullName evidence="5">SAM-dependent methyltransferase</fullName>
    </submittedName>
</protein>
<evidence type="ECO:0000256" key="2">
    <source>
        <dbReference type="ARBA" id="ARBA00022679"/>
    </source>
</evidence>